<evidence type="ECO:0000313" key="2">
    <source>
        <dbReference type="Proteomes" id="UP001596072"/>
    </source>
</evidence>
<accession>A0ABW0ZMI7</accession>
<comment type="caution">
    <text evidence="1">The sequence shown here is derived from an EMBL/GenBank/DDBJ whole genome shotgun (WGS) entry which is preliminary data.</text>
</comment>
<gene>
    <name evidence="1" type="ORF">ACFPQB_17910</name>
</gene>
<name>A0ABW0ZMI7_9ACTN</name>
<proteinExistence type="predicted"/>
<evidence type="ECO:0000313" key="1">
    <source>
        <dbReference type="EMBL" id="MFC5730801.1"/>
    </source>
</evidence>
<keyword evidence="2" id="KW-1185">Reference proteome</keyword>
<dbReference type="Proteomes" id="UP001596072">
    <property type="component" value="Unassembled WGS sequence"/>
</dbReference>
<dbReference type="EMBL" id="JBHSNS010000010">
    <property type="protein sequence ID" value="MFC5730801.1"/>
    <property type="molecule type" value="Genomic_DNA"/>
</dbReference>
<protein>
    <submittedName>
        <fullName evidence="1">Uncharacterized protein</fullName>
    </submittedName>
</protein>
<reference evidence="2" key="1">
    <citation type="journal article" date="2019" name="Int. J. Syst. Evol. Microbiol.">
        <title>The Global Catalogue of Microorganisms (GCM) 10K type strain sequencing project: providing services to taxonomists for standard genome sequencing and annotation.</title>
        <authorList>
            <consortium name="The Broad Institute Genomics Platform"/>
            <consortium name="The Broad Institute Genome Sequencing Center for Infectious Disease"/>
            <person name="Wu L."/>
            <person name="Ma J."/>
        </authorList>
    </citation>
    <scope>NUCLEOTIDE SEQUENCE [LARGE SCALE GENOMIC DNA]</scope>
    <source>
        <strain evidence="2">YIM 94188</strain>
    </source>
</reference>
<sequence length="81" mass="8433">MAQDWSLRGAVRPAITGGLVNITVVVDGNEILEDVNVAVPVALHLAAQVCGNSIGVIAQDLRADGTCTNTSTGDTFQIDQR</sequence>
<organism evidence="1 2">
    <name type="scientific">Nocardioides vastitatis</name>
    <dbReference type="NCBI Taxonomy" id="2568655"/>
    <lineage>
        <taxon>Bacteria</taxon>
        <taxon>Bacillati</taxon>
        <taxon>Actinomycetota</taxon>
        <taxon>Actinomycetes</taxon>
        <taxon>Propionibacteriales</taxon>
        <taxon>Nocardioidaceae</taxon>
        <taxon>Nocardioides</taxon>
    </lineage>
</organism>
<dbReference type="RefSeq" id="WP_136431909.1">
    <property type="nucleotide sequence ID" value="NZ_JBHSNS010000010.1"/>
</dbReference>